<feature type="compositionally biased region" description="Polar residues" evidence="7">
    <location>
        <begin position="71"/>
        <end position="81"/>
    </location>
</feature>
<sequence>MAGSQLKRLKASLKEQGIVGPQQSKKQRQRNAQDERTRNTKRLQRGVVLEGIREQFNPFDLKHAKGPKFEVTSNRPTQTAGSIKGRPGQAKAASEERRRQTLLVEMQRRNKVGGILDRRFGENDPTMAPEEKMLERFAREKQRSHKKNSMFDLEDDEPSMSLTHMGKSLSFDKKDDFDEDDLEEDYDSDGSEREQQRLKRVRALVAQGDGEDSENDEPQRKKTKKEVMEEVIAKSKHYKYERQAAKEEDEELREQLDKEFQNIQYILHHSQPAGKPQTAGAAVSTIAGVDRDAFEKNFDLQVKKLAQDKRAQPADRTKTEDEKAAEESTRLKELEDKRQKRMRGESVSDSEDDEVDNKGKKPEQDEMELDEEDEYGLGDGIRTRPTATELGFEDEDDFVIDDDLVASGSDLELLDSDEESDIEGGSDDEASEEEDDFTKGLLNEEESRNPVFDADSATKASAIQKGDEKGLPYTFECPQSCEELQATLAPYPAKSFPTIVQRIRALYHPKLSSKNKEKLGNFSAALVDYICLPWDPATSAPFTVLENIVRHIHSLAKMFPIEISKQFRQNLEEMTASRSLALGTGDLVLLTAIGTIFPTSDHFHQVVTPAVLTITRYLGQRVPQNLAHYAIGTYLTILAISYQKLAKRYVPEIINFSLNTLSALAPVASSKKLGNYPDHHVAAGIRTEAAGKTKLRKLNFSDCIDEQAEKGDAASRKVAILDTAAQVLEVTADMWTGKSAFLETFGQAARVLKHLGSKACRSQLPATFNERIEKLQTKFDRMLKIAQLSRRNVQLHHHRPLAIKTYVPKFEDTFDPTKHYDPDRERAELAKLKKEHKQERKGAMRELRKDANFMAREKLRVKKAKDEAYEKKYKRLVAEIQSEEGRESNIYEREKSARKRANNNNSFNYHSQTENPQNINIEFPILIRQDQTTMSNEQRNEAGAPDEEEDDYMNMSFDDPTPAKETSLQRTQRLKREARARGVIKSKEQIAEEEEIAREKALSTSMLDDAKAKKSKGFAMMAKMGFTGGGLGKKTEEGDAPGRTEPIKVSVKDDRGGIGLDNEKKRKIREAAEERDIKAAKMDPDEYRERKEWTMKRRNFLAPILKYQKQKIKQTKAERDRRMRYDLEQSLSRLPTYEDDQEDADDKRALGKGHTVYATAEDLDEEDEELDQFNELEIGERLRRVVEYLRKKHQYCFWCKMAYPDAEMEGCPGLTEEDHD</sequence>
<evidence type="ECO:0000256" key="4">
    <source>
        <dbReference type="ARBA" id="ARBA00022552"/>
    </source>
</evidence>
<organism evidence="9 10">
    <name type="scientific">Fusarium tricinctum</name>
    <dbReference type="NCBI Taxonomy" id="61284"/>
    <lineage>
        <taxon>Eukaryota</taxon>
        <taxon>Fungi</taxon>
        <taxon>Dikarya</taxon>
        <taxon>Ascomycota</taxon>
        <taxon>Pezizomycotina</taxon>
        <taxon>Sordariomycetes</taxon>
        <taxon>Hypocreomycetidae</taxon>
        <taxon>Hypocreales</taxon>
        <taxon>Nectriaceae</taxon>
        <taxon>Fusarium</taxon>
        <taxon>Fusarium tricinctum species complex</taxon>
    </lineage>
</organism>
<dbReference type="GO" id="GO:0030692">
    <property type="term" value="C:Noc4p-Nop14p complex"/>
    <property type="evidence" value="ECO:0007669"/>
    <property type="project" value="TreeGrafter"/>
</dbReference>
<feature type="compositionally biased region" description="Basic and acidic residues" evidence="7">
    <location>
        <begin position="217"/>
        <end position="227"/>
    </location>
</feature>
<dbReference type="Pfam" id="PF04147">
    <property type="entry name" value="Nop14"/>
    <property type="match status" value="1"/>
</dbReference>
<gene>
    <name evidence="9" type="ORF">BKA59DRAFT_500426</name>
</gene>
<evidence type="ECO:0000256" key="3">
    <source>
        <dbReference type="ARBA" id="ARBA00022517"/>
    </source>
</evidence>
<keyword evidence="3" id="KW-0690">Ribosome biogenesis</keyword>
<comment type="similarity">
    <text evidence="2">Belongs to the NOP14 family.</text>
</comment>
<feature type="region of interest" description="Disordered" evidence="7">
    <location>
        <begin position="1132"/>
        <end position="1152"/>
    </location>
</feature>
<feature type="region of interest" description="Disordered" evidence="7">
    <location>
        <begin position="442"/>
        <end position="461"/>
    </location>
</feature>
<feature type="region of interest" description="Disordered" evidence="7">
    <location>
        <begin position="60"/>
        <end position="98"/>
    </location>
</feature>
<feature type="compositionally biased region" description="Acidic residues" evidence="7">
    <location>
        <begin position="391"/>
        <end position="404"/>
    </location>
</feature>
<feature type="region of interest" description="Disordered" evidence="7">
    <location>
        <begin position="1"/>
        <end position="42"/>
    </location>
</feature>
<feature type="compositionally biased region" description="Basic and acidic residues" evidence="7">
    <location>
        <begin position="1033"/>
        <end position="1060"/>
    </location>
</feature>
<evidence type="ECO:0000313" key="10">
    <source>
        <dbReference type="Proteomes" id="UP000813427"/>
    </source>
</evidence>
<feature type="compositionally biased region" description="Basic and acidic residues" evidence="7">
    <location>
        <begin position="305"/>
        <end position="346"/>
    </location>
</feature>
<dbReference type="InterPro" id="IPR007276">
    <property type="entry name" value="Nop14"/>
</dbReference>
<keyword evidence="4" id="KW-0698">rRNA processing</keyword>
<feature type="region of interest" description="Disordered" evidence="7">
    <location>
        <begin position="305"/>
        <end position="436"/>
    </location>
</feature>
<dbReference type="PANTHER" id="PTHR23183:SF0">
    <property type="entry name" value="NUCLEOLAR PROTEIN 14"/>
    <property type="match status" value="1"/>
</dbReference>
<dbReference type="SMART" id="SM00443">
    <property type="entry name" value="G_patch"/>
    <property type="match status" value="1"/>
</dbReference>
<comment type="function">
    <text evidence="6">Involved in nucleolar processing of pre-18S ribosomal RNA. Has a role in the nuclear export of 40S pre-ribosomal subunit to the cytoplasm.</text>
</comment>
<dbReference type="SMART" id="SM01173">
    <property type="entry name" value="DUF4187"/>
    <property type="match status" value="1"/>
</dbReference>
<dbReference type="Pfam" id="PF01585">
    <property type="entry name" value="G-patch"/>
    <property type="match status" value="1"/>
</dbReference>
<protein>
    <submittedName>
        <fullName evidence="9">Nop14-like family-domain-containing protein</fullName>
    </submittedName>
</protein>
<comment type="caution">
    <text evidence="9">The sequence shown here is derived from an EMBL/GenBank/DDBJ whole genome shotgun (WGS) entry which is preliminary data.</text>
</comment>
<evidence type="ECO:0000256" key="6">
    <source>
        <dbReference type="ARBA" id="ARBA00024695"/>
    </source>
</evidence>
<name>A0A8K0S2H6_9HYPO</name>
<feature type="region of interest" description="Disordered" evidence="7">
    <location>
        <begin position="890"/>
        <end position="914"/>
    </location>
</feature>
<dbReference type="OrthoDB" id="441771at2759"/>
<dbReference type="PANTHER" id="PTHR23183">
    <property type="entry name" value="NOP14"/>
    <property type="match status" value="1"/>
</dbReference>
<feature type="compositionally biased region" description="Acidic residues" evidence="7">
    <location>
        <begin position="365"/>
        <end position="376"/>
    </location>
</feature>
<feature type="region of interest" description="Disordered" evidence="7">
    <location>
        <begin position="115"/>
        <end position="227"/>
    </location>
</feature>
<feature type="compositionally biased region" description="Polar residues" evidence="7">
    <location>
        <begin position="902"/>
        <end position="914"/>
    </location>
</feature>
<keyword evidence="5" id="KW-0539">Nucleus</keyword>
<feature type="region of interest" description="Disordered" evidence="7">
    <location>
        <begin position="1030"/>
        <end position="1060"/>
    </location>
</feature>
<evidence type="ECO:0000259" key="8">
    <source>
        <dbReference type="PROSITE" id="PS50174"/>
    </source>
</evidence>
<dbReference type="GO" id="GO:0032040">
    <property type="term" value="C:small-subunit processome"/>
    <property type="evidence" value="ECO:0007669"/>
    <property type="project" value="InterPro"/>
</dbReference>
<dbReference type="PROSITE" id="PS50174">
    <property type="entry name" value="G_PATCH"/>
    <property type="match status" value="1"/>
</dbReference>
<dbReference type="InterPro" id="IPR025239">
    <property type="entry name" value="DUF4187"/>
</dbReference>
<proteinExistence type="inferred from homology"/>
<dbReference type="GO" id="GO:0030490">
    <property type="term" value="P:maturation of SSU-rRNA"/>
    <property type="evidence" value="ECO:0007669"/>
    <property type="project" value="TreeGrafter"/>
</dbReference>
<keyword evidence="10" id="KW-1185">Reference proteome</keyword>
<accession>A0A8K0S2H6</accession>
<feature type="compositionally biased region" description="Acidic residues" evidence="7">
    <location>
        <begin position="412"/>
        <end position="436"/>
    </location>
</feature>
<comment type="subcellular location">
    <subcellularLocation>
        <location evidence="1">Nucleus</location>
        <location evidence="1">Nucleolus</location>
    </subcellularLocation>
</comment>
<dbReference type="GO" id="GO:0003676">
    <property type="term" value="F:nucleic acid binding"/>
    <property type="evidence" value="ECO:0007669"/>
    <property type="project" value="InterPro"/>
</dbReference>
<evidence type="ECO:0000256" key="1">
    <source>
        <dbReference type="ARBA" id="ARBA00004604"/>
    </source>
</evidence>
<feature type="compositionally biased region" description="Basic and acidic residues" evidence="7">
    <location>
        <begin position="129"/>
        <end position="141"/>
    </location>
</feature>
<feature type="compositionally biased region" description="Acidic residues" evidence="7">
    <location>
        <begin position="177"/>
        <end position="189"/>
    </location>
</feature>
<reference evidence="9" key="1">
    <citation type="journal article" date="2021" name="Nat. Commun.">
        <title>Genetic determinants of endophytism in the Arabidopsis root mycobiome.</title>
        <authorList>
            <person name="Mesny F."/>
            <person name="Miyauchi S."/>
            <person name="Thiergart T."/>
            <person name="Pickel B."/>
            <person name="Atanasova L."/>
            <person name="Karlsson M."/>
            <person name="Huettel B."/>
            <person name="Barry K.W."/>
            <person name="Haridas S."/>
            <person name="Chen C."/>
            <person name="Bauer D."/>
            <person name="Andreopoulos W."/>
            <person name="Pangilinan J."/>
            <person name="LaButti K."/>
            <person name="Riley R."/>
            <person name="Lipzen A."/>
            <person name="Clum A."/>
            <person name="Drula E."/>
            <person name="Henrissat B."/>
            <person name="Kohler A."/>
            <person name="Grigoriev I.V."/>
            <person name="Martin F.M."/>
            <person name="Hacquard S."/>
        </authorList>
    </citation>
    <scope>NUCLEOTIDE SEQUENCE</scope>
    <source>
        <strain evidence="9">MPI-SDFR-AT-0068</strain>
    </source>
</reference>
<dbReference type="AlphaFoldDB" id="A0A8K0S2H6"/>
<evidence type="ECO:0000256" key="2">
    <source>
        <dbReference type="ARBA" id="ARBA00007466"/>
    </source>
</evidence>
<feature type="domain" description="G-patch" evidence="8">
    <location>
        <begin position="1013"/>
        <end position="1063"/>
    </location>
</feature>
<evidence type="ECO:0000256" key="5">
    <source>
        <dbReference type="ARBA" id="ARBA00023242"/>
    </source>
</evidence>
<dbReference type="Proteomes" id="UP000813427">
    <property type="component" value="Unassembled WGS sequence"/>
</dbReference>
<feature type="region of interest" description="Disordered" evidence="7">
    <location>
        <begin position="934"/>
        <end position="980"/>
    </location>
</feature>
<evidence type="ECO:0000313" key="9">
    <source>
        <dbReference type="EMBL" id="KAH7252042.1"/>
    </source>
</evidence>
<dbReference type="InterPro" id="IPR000467">
    <property type="entry name" value="G_patch_dom"/>
</dbReference>
<evidence type="ECO:0000256" key="7">
    <source>
        <dbReference type="SAM" id="MobiDB-lite"/>
    </source>
</evidence>
<dbReference type="EMBL" id="JAGPXF010000003">
    <property type="protein sequence ID" value="KAH7252042.1"/>
    <property type="molecule type" value="Genomic_DNA"/>
</dbReference>
<dbReference type="Pfam" id="PF13821">
    <property type="entry name" value="DUF4187"/>
    <property type="match status" value="1"/>
</dbReference>